<organism evidence="2 3">
    <name type="scientific">Euplotes crassus</name>
    <dbReference type="NCBI Taxonomy" id="5936"/>
    <lineage>
        <taxon>Eukaryota</taxon>
        <taxon>Sar</taxon>
        <taxon>Alveolata</taxon>
        <taxon>Ciliophora</taxon>
        <taxon>Intramacronucleata</taxon>
        <taxon>Spirotrichea</taxon>
        <taxon>Hypotrichia</taxon>
        <taxon>Euplotida</taxon>
        <taxon>Euplotidae</taxon>
        <taxon>Moneuplotes</taxon>
    </lineage>
</organism>
<feature type="region of interest" description="Disordered" evidence="1">
    <location>
        <begin position="1"/>
        <end position="21"/>
    </location>
</feature>
<accession>A0AAD1X9H1</accession>
<feature type="region of interest" description="Disordered" evidence="1">
    <location>
        <begin position="105"/>
        <end position="148"/>
    </location>
</feature>
<evidence type="ECO:0000313" key="3">
    <source>
        <dbReference type="Proteomes" id="UP001295684"/>
    </source>
</evidence>
<evidence type="ECO:0000256" key="1">
    <source>
        <dbReference type="SAM" id="MobiDB-lite"/>
    </source>
</evidence>
<gene>
    <name evidence="2" type="ORF">ECRASSUSDP1_LOCUS3677</name>
</gene>
<keyword evidence="3" id="KW-1185">Reference proteome</keyword>
<protein>
    <submittedName>
        <fullName evidence="2">Uncharacterized protein</fullName>
    </submittedName>
</protein>
<dbReference type="AlphaFoldDB" id="A0AAD1X9H1"/>
<dbReference type="EMBL" id="CAMPGE010003520">
    <property type="protein sequence ID" value="CAI2362355.1"/>
    <property type="molecule type" value="Genomic_DNA"/>
</dbReference>
<comment type="caution">
    <text evidence="2">The sequence shown here is derived from an EMBL/GenBank/DDBJ whole genome shotgun (WGS) entry which is preliminary data.</text>
</comment>
<dbReference type="Proteomes" id="UP001295684">
    <property type="component" value="Unassembled WGS sequence"/>
</dbReference>
<reference evidence="2" key="1">
    <citation type="submission" date="2023-07" db="EMBL/GenBank/DDBJ databases">
        <authorList>
            <consortium name="AG Swart"/>
            <person name="Singh M."/>
            <person name="Singh A."/>
            <person name="Seah K."/>
            <person name="Emmerich C."/>
        </authorList>
    </citation>
    <scope>NUCLEOTIDE SEQUENCE</scope>
    <source>
        <strain evidence="2">DP1</strain>
    </source>
</reference>
<proteinExistence type="predicted"/>
<feature type="compositionally biased region" description="Basic and acidic residues" evidence="1">
    <location>
        <begin position="132"/>
        <end position="146"/>
    </location>
</feature>
<sequence>MDQQWKSDRQKKTTRDTSGASEDILSSILSQLQYPISKPTSKYGLRLATSNYKIQHKTHKLTKMLKVGIGERGEGGEKEGFEQRMEMNGTIEEYHKIGVETVVDEQVPSESSSHEEEQEQEEDKSNEETESEKESLEQEKEKEKPLERRKRKVEYVKFEVQRDTPMGKCVSRDRLVEMNAPKVYSPPVGYYSPNFIGKNRAVKIYPDRSQVKKIEQNFEDSQDFRKTCNRFLQKQSLFNIQTGTIKKTSFRTTRKIKFDKSLTKTSNKSLSRLHKSTHETILRRKSLDNLKNKNSQIHSQRFHRSSQGGIDFKRMLQRPSFIQNSETPHPERFSTSQIIPLSSSKYKSPKNTIMHKLLGTSSYSNDRYSPLHRPARLRSTLLKRLLVPEEPFCKVQS</sequence>
<feature type="compositionally biased region" description="Acidic residues" evidence="1">
    <location>
        <begin position="116"/>
        <end position="131"/>
    </location>
</feature>
<feature type="compositionally biased region" description="Basic and acidic residues" evidence="1">
    <location>
        <begin position="1"/>
        <end position="15"/>
    </location>
</feature>
<evidence type="ECO:0000313" key="2">
    <source>
        <dbReference type="EMBL" id="CAI2362355.1"/>
    </source>
</evidence>
<name>A0AAD1X9H1_EUPCR</name>